<accession>A0AB36FRL8</accession>
<name>A0AB36FRL8_ALTMA</name>
<keyword evidence="2" id="KW-1185">Reference proteome</keyword>
<dbReference type="EMBL" id="MIPY01000038">
    <property type="protein sequence ID" value="OES25875.1"/>
    <property type="molecule type" value="Genomic_DNA"/>
</dbReference>
<organism evidence="1 2">
    <name type="scientific">Alteromonas macleodii</name>
    <name type="common">Pseudoalteromonas macleodii</name>
    <dbReference type="NCBI Taxonomy" id="28108"/>
    <lineage>
        <taxon>Bacteria</taxon>
        <taxon>Pseudomonadati</taxon>
        <taxon>Pseudomonadota</taxon>
        <taxon>Gammaproteobacteria</taxon>
        <taxon>Alteromonadales</taxon>
        <taxon>Alteromonadaceae</taxon>
        <taxon>Alteromonas/Salinimonas group</taxon>
        <taxon>Alteromonas</taxon>
    </lineage>
</organism>
<evidence type="ECO:0000313" key="1">
    <source>
        <dbReference type="EMBL" id="OES25875.1"/>
    </source>
</evidence>
<comment type="caution">
    <text evidence="1">The sequence shown here is derived from an EMBL/GenBank/DDBJ whole genome shotgun (WGS) entry which is preliminary data.</text>
</comment>
<evidence type="ECO:0000313" key="2">
    <source>
        <dbReference type="Proteomes" id="UP000095392"/>
    </source>
</evidence>
<protein>
    <submittedName>
        <fullName evidence="1">Uncharacterized protein</fullName>
    </submittedName>
</protein>
<sequence length="186" mass="20703">MSQPSVQPKDLLADGQLKQGIKTALVALLQARAFLETITPYYTEISQRAISKIEPVVEDNSLNRDTIPERIGAPIINVDDLYLANEETAAAIYADIKTHMHIKGFTPSKPENCAFLEARTLVREAEHLLIKAMEPYTGISTTMLYQPTQRTKYFELVLKCLVPLAKQTGVELNLYAGITKNQPQAS</sequence>
<proteinExistence type="predicted"/>
<dbReference type="Proteomes" id="UP000095392">
    <property type="component" value="Unassembled WGS sequence"/>
</dbReference>
<dbReference type="AlphaFoldDB" id="A0AB36FRL8"/>
<dbReference type="RefSeq" id="WP_069945484.1">
    <property type="nucleotide sequence ID" value="NZ_MIPW01000055.1"/>
</dbReference>
<gene>
    <name evidence="1" type="ORF">BFV95_4263</name>
</gene>
<reference evidence="1 2" key="1">
    <citation type="submission" date="2016-09" db="EMBL/GenBank/DDBJ databases">
        <title>Draft Genome Sequence of four Alteromonas macleodii strains isolated from copper coupons and grown long-term at elevated copper levels.</title>
        <authorList>
            <person name="Cusick K."/>
            <person name="Dale J."/>
            <person name="Little B."/>
            <person name="Biffinger J."/>
        </authorList>
    </citation>
    <scope>NUCLEOTIDE SEQUENCE [LARGE SCALE GENOMIC DNA]</scope>
    <source>
        <strain evidence="1 2">KCP01</strain>
    </source>
</reference>